<gene>
    <name evidence="1" type="ORF">F4X82_00530</name>
</gene>
<comment type="caution">
    <text evidence="1">The sequence shown here is derived from an EMBL/GenBank/DDBJ whole genome shotgun (WGS) entry which is preliminary data.</text>
</comment>
<organism evidence="1 2">
    <name type="scientific">Candidatus Spechtbacteria bacterium SB0662_bin_43</name>
    <dbReference type="NCBI Taxonomy" id="2604897"/>
    <lineage>
        <taxon>Bacteria</taxon>
        <taxon>Candidatus Spechtiibacteriota</taxon>
    </lineage>
</organism>
<dbReference type="AlphaFoldDB" id="A0A845DBH7"/>
<dbReference type="EMBL" id="VXOY01000005">
    <property type="protein sequence ID" value="MYE37994.1"/>
    <property type="molecule type" value="Genomic_DNA"/>
</dbReference>
<evidence type="ECO:0000313" key="1">
    <source>
        <dbReference type="EMBL" id="MYE37994.1"/>
    </source>
</evidence>
<reference evidence="1 2" key="1">
    <citation type="submission" date="2019-09" db="EMBL/GenBank/DDBJ databases">
        <title>Characterisation of the sponge microbiome using genome-centric metagenomics.</title>
        <authorList>
            <person name="Engelberts J.P."/>
            <person name="Robbins S.J."/>
            <person name="De Goeij J.M."/>
            <person name="Aranda M."/>
            <person name="Bell S.C."/>
            <person name="Webster N.S."/>
        </authorList>
    </citation>
    <scope>NUCLEOTIDE SEQUENCE [LARGE SCALE GENOMIC DNA]</scope>
    <source>
        <strain evidence="1">SB0662_bin_43</strain>
    </source>
</reference>
<accession>A0A845DBH7</accession>
<protein>
    <submittedName>
        <fullName evidence="1">Uncharacterized protein</fullName>
    </submittedName>
</protein>
<sequence length="76" mass="8550">MVQVLTFSCNLSPITRLYPKLRIPQLSHSQTVNATGDSVDMLLLQEYVESRLGSRMLDRVQDAPLLTILVQSYSTP</sequence>
<name>A0A845DBH7_9BACT</name>
<evidence type="ECO:0000313" key="2">
    <source>
        <dbReference type="Proteomes" id="UP000449092"/>
    </source>
</evidence>
<dbReference type="Proteomes" id="UP000449092">
    <property type="component" value="Unassembled WGS sequence"/>
</dbReference>
<proteinExistence type="predicted"/>